<dbReference type="STRING" id="1745343.A0A2J6Q0A2"/>
<dbReference type="PRINTS" id="PR00368">
    <property type="entry name" value="FADPNR"/>
</dbReference>
<dbReference type="AlphaFoldDB" id="A0A2J6Q0A2"/>
<dbReference type="EMBL" id="KZ613488">
    <property type="protein sequence ID" value="PMD19717.1"/>
    <property type="molecule type" value="Genomic_DNA"/>
</dbReference>
<dbReference type="Gene3D" id="3.50.50.100">
    <property type="match status" value="1"/>
</dbReference>
<dbReference type="Pfam" id="PF07992">
    <property type="entry name" value="Pyr_redox_2"/>
    <property type="match status" value="1"/>
</dbReference>
<dbReference type="GO" id="GO:0050660">
    <property type="term" value="F:flavin adenine dinucleotide binding"/>
    <property type="evidence" value="ECO:0007669"/>
    <property type="project" value="TreeGrafter"/>
</dbReference>
<reference evidence="2 3" key="1">
    <citation type="submission" date="2016-05" db="EMBL/GenBank/DDBJ databases">
        <title>A degradative enzymes factory behind the ericoid mycorrhizal symbiosis.</title>
        <authorList>
            <consortium name="DOE Joint Genome Institute"/>
            <person name="Martino E."/>
            <person name="Morin E."/>
            <person name="Grelet G."/>
            <person name="Kuo A."/>
            <person name="Kohler A."/>
            <person name="Daghino S."/>
            <person name="Barry K."/>
            <person name="Choi C."/>
            <person name="Cichocki N."/>
            <person name="Clum A."/>
            <person name="Copeland A."/>
            <person name="Hainaut M."/>
            <person name="Haridas S."/>
            <person name="Labutti K."/>
            <person name="Lindquist E."/>
            <person name="Lipzen A."/>
            <person name="Khouja H.-R."/>
            <person name="Murat C."/>
            <person name="Ohm R."/>
            <person name="Olson A."/>
            <person name="Spatafora J."/>
            <person name="Veneault-Fourrey C."/>
            <person name="Henrissat B."/>
            <person name="Grigoriev I."/>
            <person name="Martin F."/>
            <person name="Perotto S."/>
        </authorList>
    </citation>
    <scope>NUCLEOTIDE SEQUENCE [LARGE SCALE GENOMIC DNA]</scope>
    <source>
        <strain evidence="2 3">UAMH 7357</strain>
    </source>
</reference>
<dbReference type="InterPro" id="IPR036188">
    <property type="entry name" value="FAD/NAD-bd_sf"/>
</dbReference>
<dbReference type="OrthoDB" id="202203at2759"/>
<evidence type="ECO:0000313" key="2">
    <source>
        <dbReference type="EMBL" id="PMD19717.1"/>
    </source>
</evidence>
<dbReference type="PANTHER" id="PTHR43735:SF25">
    <property type="entry name" value="NAD(P)H DEHYDROGENASE 3"/>
    <property type="match status" value="1"/>
</dbReference>
<sequence length="390" mass="41964">MSKTHEFVILGAHHGGVNTAHYLLRHIIPALSKLTPDVSYHLTIVAPNTDFYWNLAAPRHLVSEELIPSKDIWLPIANAFENYDKNLFTFIQGKATALNPATRTVTITTSTNQTQNVTYATLIIATGSSYASPIWQINESEAVTEAETARVRDLLKTAKTVLISGGGAVGVETAGEVGSHYPKADITLLSGTTRLLIRLTAYNSAKAESKLKRLGVKTLHNLRVSSKKRNDDGTTTVVFSNGSTRPVDAFIDATGPRPNTTFLPTSWVDPRGHVIVDPLTLRTKTEGVYAVGDVANYCDGGIISTGNGIAPVCTSIGIDIAKAAGVESPFKQKYYKGMGDTQFVPTGPSGGVGQVFGWWIPSWMVWLVKSRTFFVSMAKGAVEGANVVKA</sequence>
<feature type="domain" description="FAD/NAD(P)-binding" evidence="1">
    <location>
        <begin position="7"/>
        <end position="299"/>
    </location>
</feature>
<organism evidence="2 3">
    <name type="scientific">Hyaloscypha hepaticicola</name>
    <dbReference type="NCBI Taxonomy" id="2082293"/>
    <lineage>
        <taxon>Eukaryota</taxon>
        <taxon>Fungi</taxon>
        <taxon>Dikarya</taxon>
        <taxon>Ascomycota</taxon>
        <taxon>Pezizomycotina</taxon>
        <taxon>Leotiomycetes</taxon>
        <taxon>Helotiales</taxon>
        <taxon>Hyaloscyphaceae</taxon>
        <taxon>Hyaloscypha</taxon>
    </lineage>
</organism>
<dbReference type="PRINTS" id="PR00411">
    <property type="entry name" value="PNDRDTASEI"/>
</dbReference>
<dbReference type="GO" id="GO:0004174">
    <property type="term" value="F:electron-transferring-flavoprotein dehydrogenase activity"/>
    <property type="evidence" value="ECO:0007669"/>
    <property type="project" value="TreeGrafter"/>
</dbReference>
<protein>
    <submittedName>
        <fullName evidence="2">FAD/NAD(P)-binding domain-containing protein</fullName>
    </submittedName>
</protein>
<dbReference type="GO" id="GO:0005737">
    <property type="term" value="C:cytoplasm"/>
    <property type="evidence" value="ECO:0007669"/>
    <property type="project" value="TreeGrafter"/>
</dbReference>
<dbReference type="InterPro" id="IPR023753">
    <property type="entry name" value="FAD/NAD-binding_dom"/>
</dbReference>
<accession>A0A2J6Q0A2</accession>
<evidence type="ECO:0000313" key="3">
    <source>
        <dbReference type="Proteomes" id="UP000235672"/>
    </source>
</evidence>
<evidence type="ECO:0000259" key="1">
    <source>
        <dbReference type="Pfam" id="PF07992"/>
    </source>
</evidence>
<name>A0A2J6Q0A2_9HELO</name>
<dbReference type="SUPFAM" id="SSF51905">
    <property type="entry name" value="FAD/NAD(P)-binding domain"/>
    <property type="match status" value="1"/>
</dbReference>
<dbReference type="Proteomes" id="UP000235672">
    <property type="component" value="Unassembled WGS sequence"/>
</dbReference>
<keyword evidence="3" id="KW-1185">Reference proteome</keyword>
<dbReference type="PANTHER" id="PTHR43735">
    <property type="entry name" value="APOPTOSIS-INDUCING FACTOR 1"/>
    <property type="match status" value="1"/>
</dbReference>
<proteinExistence type="predicted"/>
<gene>
    <name evidence="2" type="ORF">NA56DRAFT_647020</name>
</gene>